<gene>
    <name evidence="9" type="ORF">FM119_12960</name>
</gene>
<dbReference type="InterPro" id="IPR020846">
    <property type="entry name" value="MFS_dom"/>
</dbReference>
<evidence type="ECO:0000256" key="3">
    <source>
        <dbReference type="ARBA" id="ARBA00022692"/>
    </source>
</evidence>
<evidence type="ECO:0000256" key="4">
    <source>
        <dbReference type="ARBA" id="ARBA00022989"/>
    </source>
</evidence>
<dbReference type="Pfam" id="PF07690">
    <property type="entry name" value="MFS_1"/>
    <property type="match status" value="1"/>
</dbReference>
<feature type="transmembrane region" description="Helical" evidence="6">
    <location>
        <begin position="97"/>
        <end position="122"/>
    </location>
</feature>
<proteinExistence type="predicted"/>
<dbReference type="InterPro" id="IPR011701">
    <property type="entry name" value="MFS"/>
</dbReference>
<feature type="domain" description="Major facilitator superfamily (MFS) profile" evidence="8">
    <location>
        <begin position="68"/>
        <end position="253"/>
    </location>
</feature>
<sequence length="253" mass="26134">MATLGPPVALLGTGAAFALAALVTLAVPDSTARDEDHQPAAEATAETPSGYWRQLRDGFRFVATDPLLRRFLGLILIVNMLDAARSGPLLPLYSTQYLGGAASLGIIVAVFGGCALAGSLLFGFVAHRVHRRSTFVLCLALVALSLLPPALGLGMAWMVGVSVISGLAAGALNPIIGAVRLERVPPAMRARVFGLLTAGSWAGMPIGALLGGTSAQLIGVTGTFAVLFGVYLLAALWPCRGGAWRLMERDGST</sequence>
<comment type="subcellular location">
    <subcellularLocation>
        <location evidence="1">Cell membrane</location>
        <topology evidence="1">Multi-pass membrane protein</topology>
    </subcellularLocation>
</comment>
<keyword evidence="4 6" id="KW-1133">Transmembrane helix</keyword>
<dbReference type="PROSITE" id="PS50850">
    <property type="entry name" value="MFS"/>
    <property type="match status" value="1"/>
</dbReference>
<dbReference type="EMBL" id="FUKR01000075">
    <property type="protein sequence ID" value="SJN41917.1"/>
    <property type="molecule type" value="Genomic_DNA"/>
</dbReference>
<feature type="chain" id="PRO_5039124586" description="Major facilitator superfamily (MFS) profile domain-containing protein" evidence="7">
    <location>
        <begin position="21"/>
        <end position="253"/>
    </location>
</feature>
<dbReference type="GO" id="GO:0005886">
    <property type="term" value="C:plasma membrane"/>
    <property type="evidence" value="ECO:0007669"/>
    <property type="project" value="UniProtKB-SubCell"/>
</dbReference>
<evidence type="ECO:0000259" key="8">
    <source>
        <dbReference type="PROSITE" id="PS50850"/>
    </source>
</evidence>
<keyword evidence="5 6" id="KW-0472">Membrane</keyword>
<name>A0A1R4KCA3_9MICO</name>
<evidence type="ECO:0000256" key="7">
    <source>
        <dbReference type="SAM" id="SignalP"/>
    </source>
</evidence>
<evidence type="ECO:0000256" key="2">
    <source>
        <dbReference type="ARBA" id="ARBA00022475"/>
    </source>
</evidence>
<accession>A0A1R4KCA3</accession>
<keyword evidence="10" id="KW-1185">Reference proteome</keyword>
<organism evidence="9 10">
    <name type="scientific">Mycetocola reblochoni REB411</name>
    <dbReference type="NCBI Taxonomy" id="1255698"/>
    <lineage>
        <taxon>Bacteria</taxon>
        <taxon>Bacillati</taxon>
        <taxon>Actinomycetota</taxon>
        <taxon>Actinomycetes</taxon>
        <taxon>Micrococcales</taxon>
        <taxon>Microbacteriaceae</taxon>
        <taxon>Mycetocola</taxon>
    </lineage>
</organism>
<dbReference type="SUPFAM" id="SSF103473">
    <property type="entry name" value="MFS general substrate transporter"/>
    <property type="match status" value="1"/>
</dbReference>
<evidence type="ECO:0000256" key="5">
    <source>
        <dbReference type="ARBA" id="ARBA00023136"/>
    </source>
</evidence>
<evidence type="ECO:0000256" key="6">
    <source>
        <dbReference type="SAM" id="Phobius"/>
    </source>
</evidence>
<evidence type="ECO:0000313" key="9">
    <source>
        <dbReference type="EMBL" id="SJN41917.1"/>
    </source>
</evidence>
<evidence type="ECO:0000256" key="1">
    <source>
        <dbReference type="ARBA" id="ARBA00004651"/>
    </source>
</evidence>
<dbReference type="GO" id="GO:0022857">
    <property type="term" value="F:transmembrane transporter activity"/>
    <property type="evidence" value="ECO:0007669"/>
    <property type="project" value="InterPro"/>
</dbReference>
<feature type="signal peptide" evidence="7">
    <location>
        <begin position="1"/>
        <end position="20"/>
    </location>
</feature>
<dbReference type="Proteomes" id="UP000196778">
    <property type="component" value="Unassembled WGS sequence"/>
</dbReference>
<evidence type="ECO:0000313" key="10">
    <source>
        <dbReference type="Proteomes" id="UP000196778"/>
    </source>
</evidence>
<dbReference type="AlphaFoldDB" id="A0A1R4KCA3"/>
<keyword evidence="7" id="KW-0732">Signal</keyword>
<feature type="transmembrane region" description="Helical" evidence="6">
    <location>
        <begin position="157"/>
        <end position="180"/>
    </location>
</feature>
<feature type="transmembrane region" description="Helical" evidence="6">
    <location>
        <begin position="134"/>
        <end position="151"/>
    </location>
</feature>
<dbReference type="InterPro" id="IPR036259">
    <property type="entry name" value="MFS_trans_sf"/>
</dbReference>
<keyword evidence="3 6" id="KW-0812">Transmembrane</keyword>
<protein>
    <recommendedName>
        <fullName evidence="8">Major facilitator superfamily (MFS) profile domain-containing protein</fullName>
    </recommendedName>
</protein>
<reference evidence="10" key="1">
    <citation type="submission" date="2017-02" db="EMBL/GenBank/DDBJ databases">
        <authorList>
            <person name="Dridi B."/>
        </authorList>
    </citation>
    <scope>NUCLEOTIDE SEQUENCE [LARGE SCALE GENOMIC DNA]</scope>
    <source>
        <strain evidence="10">EB411</strain>
    </source>
</reference>
<keyword evidence="2" id="KW-1003">Cell membrane</keyword>
<feature type="transmembrane region" description="Helical" evidence="6">
    <location>
        <begin position="192"/>
        <end position="211"/>
    </location>
</feature>
<feature type="transmembrane region" description="Helical" evidence="6">
    <location>
        <begin position="217"/>
        <end position="239"/>
    </location>
</feature>
<dbReference type="PANTHER" id="PTHR23513:SF6">
    <property type="entry name" value="MAJOR FACILITATOR SUPERFAMILY ASSOCIATED DOMAIN-CONTAINING PROTEIN"/>
    <property type="match status" value="1"/>
</dbReference>
<dbReference type="Gene3D" id="1.20.1250.20">
    <property type="entry name" value="MFS general substrate transporter like domains"/>
    <property type="match status" value="1"/>
</dbReference>
<dbReference type="PANTHER" id="PTHR23513">
    <property type="entry name" value="INTEGRAL MEMBRANE EFFLUX PROTEIN-RELATED"/>
    <property type="match status" value="1"/>
</dbReference>